<evidence type="ECO:0000313" key="1">
    <source>
        <dbReference type="EMBL" id="MFC2996258.1"/>
    </source>
</evidence>
<keyword evidence="4" id="KW-1185">Reference proteome</keyword>
<gene>
    <name evidence="1" type="ORF">ACFODO_13450</name>
    <name evidence="2" type="ORF">C9E89_022840</name>
</gene>
<reference evidence="1" key="4">
    <citation type="submission" date="2024-09" db="EMBL/GenBank/DDBJ databases">
        <authorList>
            <person name="Sun Q."/>
            <person name="Mori K."/>
        </authorList>
    </citation>
    <scope>NUCLEOTIDE SEQUENCE</scope>
    <source>
        <strain evidence="1">KCTC 62575</strain>
    </source>
</reference>
<dbReference type="Proteomes" id="UP001595455">
    <property type="component" value="Unassembled WGS sequence"/>
</dbReference>
<evidence type="ECO:0000313" key="4">
    <source>
        <dbReference type="Proteomes" id="UP001595455"/>
    </source>
</evidence>
<dbReference type="OrthoDB" id="6700677at2"/>
<comment type="caution">
    <text evidence="2">The sequence shown here is derived from an EMBL/GenBank/DDBJ whole genome shotgun (WGS) entry which is preliminary data.</text>
</comment>
<dbReference type="RefSeq" id="WP_107010329.1">
    <property type="nucleotide sequence ID" value="NZ_JBHRSF010000061.1"/>
</dbReference>
<dbReference type="EMBL" id="JBHRSF010000061">
    <property type="protein sequence ID" value="MFC2996258.1"/>
    <property type="molecule type" value="Genomic_DNA"/>
</dbReference>
<accession>A0A371YIK8</accession>
<reference evidence="4" key="3">
    <citation type="journal article" date="2019" name="Int. J. Syst. Evol. Microbiol.">
        <title>The Global Catalogue of Microorganisms (GCM) 10K type strain sequencing project: providing services to taxonomists for standard genome sequencing and annotation.</title>
        <authorList>
            <consortium name="The Broad Institute Genomics Platform"/>
            <consortium name="The Broad Institute Genome Sequencing Center for Infectious Disease"/>
            <person name="Wu L."/>
            <person name="Ma J."/>
        </authorList>
    </citation>
    <scope>NUCLEOTIDE SEQUENCE [LARGE SCALE GENOMIC DNA]</scope>
    <source>
        <strain evidence="4">KCTC 62575</strain>
    </source>
</reference>
<dbReference type="AlphaFoldDB" id="A0A371YIK8"/>
<name>A0A371YIK8_9GAMM</name>
<proteinExistence type="predicted"/>
<dbReference type="Proteomes" id="UP000240957">
    <property type="component" value="Unassembled WGS sequence"/>
</dbReference>
<evidence type="ECO:0000313" key="3">
    <source>
        <dbReference type="Proteomes" id="UP000240957"/>
    </source>
</evidence>
<sequence>MTEVITRNLVIKRHPKFKYQLVLCDEETGQSLSGQIDLKIESSGDDRAKITVTFDAWGAHGVRFEDEPRSK</sequence>
<protein>
    <submittedName>
        <fullName evidence="2">Uncharacterized protein</fullName>
    </submittedName>
</protein>
<evidence type="ECO:0000313" key="2">
    <source>
        <dbReference type="EMBL" id="RFC81260.1"/>
    </source>
</evidence>
<dbReference type="EMBL" id="PYIX02000176">
    <property type="protein sequence ID" value="RFC81260.1"/>
    <property type="molecule type" value="Genomic_DNA"/>
</dbReference>
<reference evidence="1" key="1">
    <citation type="journal article" date="2014" name="Int. J. Syst. Evol. Microbiol.">
        <title>Complete genome of a new Firmicutes species belonging to the dominant human colonic microbiota ('Ruminococcus bicirculans') reveals two chromosomes and a selective capacity to utilize plant glucans.</title>
        <authorList>
            <consortium name="NISC Comparative Sequencing Program"/>
            <person name="Wegmann U."/>
            <person name="Louis P."/>
            <person name="Goesmann A."/>
            <person name="Henrissat B."/>
            <person name="Duncan S.H."/>
            <person name="Flint H.J."/>
        </authorList>
    </citation>
    <scope>NUCLEOTIDE SEQUENCE</scope>
    <source>
        <strain evidence="1">KCTC 62575</strain>
    </source>
</reference>
<organism evidence="2 3">
    <name type="scientific">Acinetobacter sichuanensis</name>
    <dbReference type="NCBI Taxonomy" id="2136183"/>
    <lineage>
        <taxon>Bacteria</taxon>
        <taxon>Pseudomonadati</taxon>
        <taxon>Pseudomonadota</taxon>
        <taxon>Gammaproteobacteria</taxon>
        <taxon>Moraxellales</taxon>
        <taxon>Moraxellaceae</taxon>
        <taxon>Acinetobacter</taxon>
    </lineage>
</organism>
<reference evidence="2 3" key="2">
    <citation type="submission" date="2018-08" db="EMBL/GenBank/DDBJ databases">
        <title>The draft genome of Acinetobacter sichuanensis strain WCHAc060041.</title>
        <authorList>
            <person name="Qin J."/>
            <person name="Feng Y."/>
            <person name="Zong Z."/>
        </authorList>
    </citation>
    <scope>NUCLEOTIDE SEQUENCE [LARGE SCALE GENOMIC DNA]</scope>
    <source>
        <strain evidence="2 3">WCHAc060041</strain>
    </source>
</reference>